<evidence type="ECO:0000313" key="2">
    <source>
        <dbReference type="EMBL" id="MRN37661.1"/>
    </source>
</evidence>
<keyword evidence="3" id="KW-1185">Reference proteome</keyword>
<evidence type="ECO:0000256" key="1">
    <source>
        <dbReference type="SAM" id="Phobius"/>
    </source>
</evidence>
<proteinExistence type="predicted"/>
<evidence type="ECO:0000313" key="3">
    <source>
        <dbReference type="Proteomes" id="UP000486297"/>
    </source>
</evidence>
<dbReference type="EMBL" id="WJXO01000001">
    <property type="protein sequence ID" value="MRN37661.1"/>
    <property type="molecule type" value="Genomic_DNA"/>
</dbReference>
<keyword evidence="1" id="KW-0812">Transmembrane</keyword>
<keyword evidence="1" id="KW-1133">Transmembrane helix</keyword>
<comment type="caution">
    <text evidence="2">The sequence shown here is derived from an EMBL/GenBank/DDBJ whole genome shotgun (WGS) entry which is preliminary data.</text>
</comment>
<feature type="transmembrane region" description="Helical" evidence="1">
    <location>
        <begin position="6"/>
        <end position="22"/>
    </location>
</feature>
<dbReference type="RefSeq" id="WP_095501601.1">
    <property type="nucleotide sequence ID" value="NZ_WJXO01000001.1"/>
</dbReference>
<feature type="transmembrane region" description="Helical" evidence="1">
    <location>
        <begin position="63"/>
        <end position="86"/>
    </location>
</feature>
<sequence>MEDNLLIYLLSGIFGSELAKYITENNRTIKVPPILLYAVCFSLVYSIAVGFSAIVYLLKGYEIAWKGIGIFSMSVSFVISICIYFLDKIRGSKRE</sequence>
<feature type="transmembrane region" description="Helical" evidence="1">
    <location>
        <begin position="34"/>
        <end position="57"/>
    </location>
</feature>
<dbReference type="AlphaFoldDB" id="A0A7X2GX81"/>
<reference evidence="2" key="1">
    <citation type="journal article" name="Emerg. Infect. Dis.">
        <title>Two cases of a newly characterized neisseria species.</title>
        <authorList>
            <person name="Mustapha M."/>
            <person name="Lemos A.P.S."/>
            <person name="Harrison L.H."/>
            <person name="Vantyne D."/>
            <person name="Sacchi C.T."/>
        </authorList>
    </citation>
    <scope>NUCLEOTIDE SEQUENCE</scope>
    <source>
        <strain evidence="2">N.95.16</strain>
    </source>
</reference>
<accession>A0A7X2GX81</accession>
<name>A0A7X2GX81_9NEIS</name>
<keyword evidence="1" id="KW-0472">Membrane</keyword>
<gene>
    <name evidence="2" type="ORF">GJU80_03930</name>
</gene>
<dbReference type="Proteomes" id="UP000486297">
    <property type="component" value="Unassembled WGS sequence"/>
</dbReference>
<organism evidence="2 3">
    <name type="scientific">Neisseria brasiliensis</name>
    <dbReference type="NCBI Taxonomy" id="2666100"/>
    <lineage>
        <taxon>Bacteria</taxon>
        <taxon>Pseudomonadati</taxon>
        <taxon>Pseudomonadota</taxon>
        <taxon>Betaproteobacteria</taxon>
        <taxon>Neisseriales</taxon>
        <taxon>Neisseriaceae</taxon>
        <taxon>Neisseria</taxon>
    </lineage>
</organism>
<protein>
    <submittedName>
        <fullName evidence="2">Uncharacterized protein</fullName>
    </submittedName>
</protein>